<dbReference type="SUPFAM" id="SSF51905">
    <property type="entry name" value="FAD/NAD(P)-binding domain"/>
    <property type="match status" value="1"/>
</dbReference>
<dbReference type="EC" id="1.4.3.2" evidence="2"/>
<protein>
    <recommendedName>
        <fullName evidence="2">L-amino-acid oxidase</fullName>
        <ecNumber evidence="2">1.4.3.2</ecNumber>
    </recommendedName>
</protein>
<evidence type="ECO:0000256" key="3">
    <source>
        <dbReference type="ARBA" id="ARBA00022630"/>
    </source>
</evidence>
<feature type="domain" description="Amine oxidase" evidence="6">
    <location>
        <begin position="59"/>
        <end position="124"/>
    </location>
</feature>
<evidence type="ECO:0000256" key="1">
    <source>
        <dbReference type="ARBA" id="ARBA00005465"/>
    </source>
</evidence>
<keyword evidence="8" id="KW-1185">Reference proteome</keyword>
<evidence type="ECO:0000256" key="2">
    <source>
        <dbReference type="ARBA" id="ARBA00012806"/>
    </source>
</evidence>
<keyword evidence="3" id="KW-0285">Flavoprotein</keyword>
<keyword evidence="4" id="KW-0274">FAD</keyword>
<dbReference type="Gene3D" id="3.90.660.10">
    <property type="match status" value="1"/>
</dbReference>
<proteinExistence type="inferred from homology"/>
<accession>A0ABQ7T270</accession>
<reference evidence="7 8" key="1">
    <citation type="journal article" date="2022" name="Gigascience">
        <title>A chromosome-level genome assembly and annotation of the desert horned lizard, Phrynosoma platyrhinos, provides insight into chromosomal rearrangements among reptiles.</title>
        <authorList>
            <person name="Koochekian N."/>
            <person name="Ascanio A."/>
            <person name="Farleigh K."/>
            <person name="Card D.C."/>
            <person name="Schield D.R."/>
            <person name="Castoe T.A."/>
            <person name="Jezkova T."/>
        </authorList>
    </citation>
    <scope>NUCLEOTIDE SEQUENCE [LARGE SCALE GENOMIC DNA]</scope>
    <source>
        <strain evidence="7">NK-2021</strain>
    </source>
</reference>
<name>A0ABQ7T270_PHRPL</name>
<dbReference type="Pfam" id="PF01593">
    <property type="entry name" value="Amino_oxidase"/>
    <property type="match status" value="1"/>
</dbReference>
<gene>
    <name evidence="7" type="ORF">JD844_006498</name>
</gene>
<keyword evidence="5" id="KW-0325">Glycoprotein</keyword>
<dbReference type="PANTHER" id="PTHR23357">
    <property type="entry name" value="RENALASE"/>
    <property type="match status" value="1"/>
</dbReference>
<evidence type="ECO:0000256" key="4">
    <source>
        <dbReference type="ARBA" id="ARBA00022827"/>
    </source>
</evidence>
<evidence type="ECO:0000259" key="6">
    <source>
        <dbReference type="Pfam" id="PF01593"/>
    </source>
</evidence>
<dbReference type="EMBL" id="JAIPUX010001880">
    <property type="protein sequence ID" value="KAH0623584.1"/>
    <property type="molecule type" value="Genomic_DNA"/>
</dbReference>
<organism evidence="7 8">
    <name type="scientific">Phrynosoma platyrhinos</name>
    <name type="common">Desert horned lizard</name>
    <dbReference type="NCBI Taxonomy" id="52577"/>
    <lineage>
        <taxon>Eukaryota</taxon>
        <taxon>Metazoa</taxon>
        <taxon>Chordata</taxon>
        <taxon>Craniata</taxon>
        <taxon>Vertebrata</taxon>
        <taxon>Euteleostomi</taxon>
        <taxon>Lepidosauria</taxon>
        <taxon>Squamata</taxon>
        <taxon>Bifurcata</taxon>
        <taxon>Unidentata</taxon>
        <taxon>Episquamata</taxon>
        <taxon>Toxicofera</taxon>
        <taxon>Iguania</taxon>
        <taxon>Phrynosomatidae</taxon>
        <taxon>Phrynosomatinae</taxon>
        <taxon>Phrynosoma</taxon>
    </lineage>
</organism>
<dbReference type="Proteomes" id="UP000826234">
    <property type="component" value="Unassembled WGS sequence"/>
</dbReference>
<comment type="caution">
    <text evidence="7">The sequence shown here is derived from an EMBL/GenBank/DDBJ whole genome shotgun (WGS) entry which is preliminary data.</text>
</comment>
<dbReference type="InterPro" id="IPR040174">
    <property type="entry name" value="RNLS"/>
</dbReference>
<dbReference type="InterPro" id="IPR002937">
    <property type="entry name" value="Amino_oxidase"/>
</dbReference>
<evidence type="ECO:0000313" key="7">
    <source>
        <dbReference type="EMBL" id="KAH0623584.1"/>
    </source>
</evidence>
<evidence type="ECO:0000256" key="5">
    <source>
        <dbReference type="ARBA" id="ARBA00023180"/>
    </source>
</evidence>
<comment type="similarity">
    <text evidence="1">Belongs to the flavin monoamine oxidase family. FIG1 subfamily.</text>
</comment>
<dbReference type="InterPro" id="IPR036188">
    <property type="entry name" value="FAD/NAD-bd_sf"/>
</dbReference>
<dbReference type="PANTHER" id="PTHR23357:SF1">
    <property type="entry name" value="RENALASE"/>
    <property type="match status" value="1"/>
</dbReference>
<evidence type="ECO:0000313" key="8">
    <source>
        <dbReference type="Proteomes" id="UP000826234"/>
    </source>
</evidence>
<sequence length="136" mass="14889">MATSRRGGASDADSTADLGAQYITRGPDSARRHPSFYEDLLAHGVLKPLTAVLEGMVVKEGAENFVAPQGTSSIVKHYLKESDIFYDHHVTHIYLKEGKWEVCVNTGSSDQFDVVILTMPVPQILQLQGDIVNSKC</sequence>